<organism evidence="3 4">
    <name type="scientific">Cryobacterium sandaracinum</name>
    <dbReference type="NCBI Taxonomy" id="1259247"/>
    <lineage>
        <taxon>Bacteria</taxon>
        <taxon>Bacillati</taxon>
        <taxon>Actinomycetota</taxon>
        <taxon>Actinomycetes</taxon>
        <taxon>Micrococcales</taxon>
        <taxon>Microbacteriaceae</taxon>
        <taxon>Cryobacterium</taxon>
    </lineage>
</organism>
<evidence type="ECO:0000313" key="4">
    <source>
        <dbReference type="Proteomes" id="UP000297851"/>
    </source>
</evidence>
<dbReference type="InterPro" id="IPR002934">
    <property type="entry name" value="Polymerase_NTP_transf_dom"/>
</dbReference>
<dbReference type="InterPro" id="IPR043519">
    <property type="entry name" value="NT_sf"/>
</dbReference>
<dbReference type="InterPro" id="IPR007712">
    <property type="entry name" value="RelE/ParE_toxin"/>
</dbReference>
<accession>A0ABY2JAR3</accession>
<dbReference type="PROSITE" id="PS50943">
    <property type="entry name" value="HTH_CROC1"/>
    <property type="match status" value="1"/>
</dbReference>
<dbReference type="SUPFAM" id="SSF47413">
    <property type="entry name" value="lambda repressor-like DNA-binding domains"/>
    <property type="match status" value="1"/>
</dbReference>
<dbReference type="Gene3D" id="3.30.2310.20">
    <property type="entry name" value="RelE-like"/>
    <property type="match status" value="1"/>
</dbReference>
<evidence type="ECO:0000259" key="2">
    <source>
        <dbReference type="PROSITE" id="PS50943"/>
    </source>
</evidence>
<proteinExistence type="predicted"/>
<name>A0ABY2JAR3_9MICO</name>
<dbReference type="InterPro" id="IPR010982">
    <property type="entry name" value="Lambda_DNA-bd_dom_sf"/>
</dbReference>
<comment type="caution">
    <text evidence="3">The sequence shown here is derived from an EMBL/GenBank/DDBJ whole genome shotgun (WGS) entry which is preliminary data.</text>
</comment>
<feature type="domain" description="HTH cro/C1-type" evidence="2">
    <location>
        <begin position="7"/>
        <end position="53"/>
    </location>
</feature>
<protein>
    <submittedName>
        <fullName evidence="3">Helix-turn-helix domain-containing protein</fullName>
    </submittedName>
</protein>
<dbReference type="Pfam" id="PF01909">
    <property type="entry name" value="NTP_transf_2"/>
    <property type="match status" value="1"/>
</dbReference>
<dbReference type="EMBL" id="SOGO01000030">
    <property type="protein sequence ID" value="TFD02039.1"/>
    <property type="molecule type" value="Genomic_DNA"/>
</dbReference>
<dbReference type="SMART" id="SM00530">
    <property type="entry name" value="HTH_XRE"/>
    <property type="match status" value="1"/>
</dbReference>
<evidence type="ECO:0000256" key="1">
    <source>
        <dbReference type="ARBA" id="ARBA00022649"/>
    </source>
</evidence>
<sequence length="153" mass="16708">MSASTRILEARLRANLSQSQLALRARVPQPNRSAYEVGRVQPRPETLARILAAAVERPSLVLARERRRVLELAGHRGAGAVRVFGSIAQGTDAAGSDIDLLVTFAPDASLLDAAGLVLGYRVRVGDYRIIYIIRNDILVVVVVTVGHRRDVYE</sequence>
<dbReference type="InterPro" id="IPR035093">
    <property type="entry name" value="RelE/ParE_toxin_dom_sf"/>
</dbReference>
<dbReference type="CDD" id="cd00093">
    <property type="entry name" value="HTH_XRE"/>
    <property type="match status" value="1"/>
</dbReference>
<dbReference type="SUPFAM" id="SSF81301">
    <property type="entry name" value="Nucleotidyltransferase"/>
    <property type="match status" value="1"/>
</dbReference>
<dbReference type="RefSeq" id="WP_134374063.1">
    <property type="nucleotide sequence ID" value="NZ_SOGO01000030.1"/>
</dbReference>
<keyword evidence="4" id="KW-1185">Reference proteome</keyword>
<dbReference type="Pfam" id="PF05016">
    <property type="entry name" value="ParE_toxin"/>
    <property type="match status" value="1"/>
</dbReference>
<gene>
    <name evidence="3" type="ORF">E3T25_10185</name>
</gene>
<dbReference type="Proteomes" id="UP000297851">
    <property type="component" value="Unassembled WGS sequence"/>
</dbReference>
<reference evidence="3 4" key="1">
    <citation type="submission" date="2019-03" db="EMBL/GenBank/DDBJ databases">
        <title>Genomics of glacier-inhabiting Cryobacterium strains.</title>
        <authorList>
            <person name="Liu Q."/>
            <person name="Xin Y.-H."/>
        </authorList>
    </citation>
    <scope>NUCLEOTIDE SEQUENCE [LARGE SCALE GENOMIC DNA]</scope>
    <source>
        <strain evidence="3 4">TMT2-16</strain>
    </source>
</reference>
<dbReference type="InterPro" id="IPR001387">
    <property type="entry name" value="Cro/C1-type_HTH"/>
</dbReference>
<keyword evidence="1" id="KW-1277">Toxin-antitoxin system</keyword>
<dbReference type="Gene3D" id="1.10.260.40">
    <property type="entry name" value="lambda repressor-like DNA-binding domains"/>
    <property type="match status" value="1"/>
</dbReference>
<dbReference type="CDD" id="cd05403">
    <property type="entry name" value="NT_KNTase_like"/>
    <property type="match status" value="1"/>
</dbReference>
<evidence type="ECO:0000313" key="3">
    <source>
        <dbReference type="EMBL" id="TFD02039.1"/>
    </source>
</evidence>
<dbReference type="Pfam" id="PF01381">
    <property type="entry name" value="HTH_3"/>
    <property type="match status" value="1"/>
</dbReference>